<dbReference type="SUPFAM" id="SSF46955">
    <property type="entry name" value="Putative DNA-binding domain"/>
    <property type="match status" value="1"/>
</dbReference>
<dbReference type="SMART" id="SM00422">
    <property type="entry name" value="HTH_MERR"/>
    <property type="match status" value="1"/>
</dbReference>
<dbReference type="GO" id="GO:0003677">
    <property type="term" value="F:DNA binding"/>
    <property type="evidence" value="ECO:0007669"/>
    <property type="project" value="UniProtKB-KW"/>
</dbReference>
<keyword evidence="8" id="KW-1185">Reference proteome</keyword>
<gene>
    <name evidence="7" type="ORF">G5A66_09970</name>
    <name evidence="6" type="ORF">G5A75_09995</name>
</gene>
<dbReference type="GO" id="GO:0003700">
    <property type="term" value="F:DNA-binding transcription factor activity"/>
    <property type="evidence" value="ECO:0007669"/>
    <property type="project" value="InterPro"/>
</dbReference>
<evidence type="ECO:0000313" key="9">
    <source>
        <dbReference type="Proteomes" id="UP000701680"/>
    </source>
</evidence>
<evidence type="ECO:0000256" key="3">
    <source>
        <dbReference type="ARBA" id="ARBA00023125"/>
    </source>
</evidence>
<dbReference type="InterPro" id="IPR000551">
    <property type="entry name" value="MerR-type_HTH_dom"/>
</dbReference>
<feature type="domain" description="HTH merR-type" evidence="5">
    <location>
        <begin position="7"/>
        <end position="76"/>
    </location>
</feature>
<evidence type="ECO:0000313" key="6">
    <source>
        <dbReference type="EMBL" id="NSK15189.1"/>
    </source>
</evidence>
<comment type="caution">
    <text evidence="7">The sequence shown here is derived from an EMBL/GenBank/DDBJ whole genome shotgun (WGS) entry which is preliminary data.</text>
</comment>
<accession>A0A850HMM7</accession>
<dbReference type="Gene3D" id="1.10.1660.10">
    <property type="match status" value="1"/>
</dbReference>
<evidence type="ECO:0000256" key="1">
    <source>
        <dbReference type="ARBA" id="ARBA00022491"/>
    </source>
</evidence>
<name>A0A850HMM7_9FIRM</name>
<evidence type="ECO:0000313" key="8">
    <source>
        <dbReference type="Proteomes" id="UP000528555"/>
    </source>
</evidence>
<evidence type="ECO:0000259" key="5">
    <source>
        <dbReference type="PROSITE" id="PS50937"/>
    </source>
</evidence>
<dbReference type="PANTHER" id="PTHR30204">
    <property type="entry name" value="REDOX-CYCLING DRUG-SENSING TRANSCRIPTIONAL ACTIVATOR SOXR"/>
    <property type="match status" value="1"/>
</dbReference>
<reference evidence="8 9" key="1">
    <citation type="journal article" date="2020" name="Cell Host Microbe">
        <title>Functional and Genomic Variation between Human-Derived Isolates of Lachnospiraceae Reveals Inter- and Intra-Species Diversity.</title>
        <authorList>
            <person name="Sorbara M.T."/>
            <person name="Littmann E.R."/>
            <person name="Fontana E."/>
            <person name="Moody T.U."/>
            <person name="Kohout C.E."/>
            <person name="Gjonbalaj M."/>
            <person name="Eaton V."/>
            <person name="Seok R."/>
            <person name="Leiner I.M."/>
            <person name="Pamer E.G."/>
        </authorList>
    </citation>
    <scope>NUCLEOTIDE SEQUENCE [LARGE SCALE GENOMIC DNA]</scope>
    <source>
        <strain evidence="7 8">MSK.17.11</strain>
        <strain evidence="6 9">MSK.17.38</strain>
    </source>
</reference>
<keyword evidence="2" id="KW-0805">Transcription regulation</keyword>
<dbReference type="InterPro" id="IPR009061">
    <property type="entry name" value="DNA-bd_dom_put_sf"/>
</dbReference>
<evidence type="ECO:0000256" key="4">
    <source>
        <dbReference type="ARBA" id="ARBA00023163"/>
    </source>
</evidence>
<dbReference type="InterPro" id="IPR047057">
    <property type="entry name" value="MerR_fam"/>
</dbReference>
<reference evidence="7" key="2">
    <citation type="submission" date="2020-02" db="EMBL/GenBank/DDBJ databases">
        <authorList>
            <person name="Littmann E."/>
            <person name="Sorbara M."/>
        </authorList>
    </citation>
    <scope>NUCLEOTIDE SEQUENCE</scope>
    <source>
        <strain evidence="7">MSK.17.11</strain>
        <strain evidence="6">MSK.17.38</strain>
    </source>
</reference>
<protein>
    <submittedName>
        <fullName evidence="7">MerR family transcriptional regulator</fullName>
    </submittedName>
</protein>
<evidence type="ECO:0000256" key="2">
    <source>
        <dbReference type="ARBA" id="ARBA00023015"/>
    </source>
</evidence>
<dbReference type="Proteomes" id="UP000701680">
    <property type="component" value="Unassembled WGS sequence"/>
</dbReference>
<keyword evidence="4" id="KW-0804">Transcription</keyword>
<dbReference type="InterPro" id="IPR011256">
    <property type="entry name" value="Reg_factor_effector_dom_sf"/>
</dbReference>
<evidence type="ECO:0000313" key="7">
    <source>
        <dbReference type="EMBL" id="NVH58962.1"/>
    </source>
</evidence>
<proteinExistence type="predicted"/>
<keyword evidence="3" id="KW-0238">DNA-binding</keyword>
<dbReference type="Pfam" id="PF13411">
    <property type="entry name" value="MerR_1"/>
    <property type="match status" value="1"/>
</dbReference>
<dbReference type="SUPFAM" id="SSF55136">
    <property type="entry name" value="Probable bacterial effector-binding domain"/>
    <property type="match status" value="1"/>
</dbReference>
<keyword evidence="1" id="KW-0678">Repressor</keyword>
<dbReference type="RefSeq" id="WP_173814967.1">
    <property type="nucleotide sequence ID" value="NZ_JAAITX010000007.1"/>
</dbReference>
<dbReference type="Proteomes" id="UP000528555">
    <property type="component" value="Unassembled WGS sequence"/>
</dbReference>
<dbReference type="PROSITE" id="PS50937">
    <property type="entry name" value="HTH_MERR_2"/>
    <property type="match status" value="1"/>
</dbReference>
<dbReference type="EMBL" id="JAAITX010000007">
    <property type="protein sequence ID" value="NVH58962.1"/>
    <property type="molecule type" value="Genomic_DNA"/>
</dbReference>
<dbReference type="Gene3D" id="3.20.80.10">
    <property type="entry name" value="Regulatory factor, effector binding domain"/>
    <property type="match status" value="1"/>
</dbReference>
<dbReference type="PANTHER" id="PTHR30204:SF69">
    <property type="entry name" value="MERR-FAMILY TRANSCRIPTIONAL REGULATOR"/>
    <property type="match status" value="1"/>
</dbReference>
<sequence length="270" mass="31329">MNRKNYLYSSGEFAKFTGVNKRTLHYYNDIGLFCPEVIGENGYHYYTCFQFAQLELILTLRKIGLSIEEIKDYVTKPSDESFSQMMTKKKKLIDESIEQLLSAQAFLEQKAERLKLGMQSKHGSIELCTLPERKIVLSSPISGKYDEEDFSVAAEFSLRLKKLFHLYDNFGSRILVDNIQKDYFNRYDSFFAYCPPSSDTYDFILPAGRYLRAFCIGSWRQLPDIYQSILSYADHQGLTLDGHAYEEGLNEMSIEDQNDYITMITIKCSE</sequence>
<dbReference type="EMBL" id="JAAIUO010000007">
    <property type="protein sequence ID" value="NSK15189.1"/>
    <property type="molecule type" value="Genomic_DNA"/>
</dbReference>
<dbReference type="AlphaFoldDB" id="A0A850HMM7"/>
<organism evidence="7 8">
    <name type="scientific">Dorea phocaeensis</name>
    <dbReference type="NCBI Taxonomy" id="2040291"/>
    <lineage>
        <taxon>Bacteria</taxon>
        <taxon>Bacillati</taxon>
        <taxon>Bacillota</taxon>
        <taxon>Clostridia</taxon>
        <taxon>Lachnospirales</taxon>
        <taxon>Lachnospiraceae</taxon>
        <taxon>Dorea</taxon>
    </lineage>
</organism>